<dbReference type="AlphaFoldDB" id="A0A423XEB0"/>
<dbReference type="Proteomes" id="UP000285146">
    <property type="component" value="Unassembled WGS sequence"/>
</dbReference>
<reference evidence="2 3" key="1">
    <citation type="submission" date="2015-09" db="EMBL/GenBank/DDBJ databases">
        <title>Host preference determinants of Valsa canker pathogens revealed by comparative genomics.</title>
        <authorList>
            <person name="Yin Z."/>
            <person name="Huang L."/>
        </authorList>
    </citation>
    <scope>NUCLEOTIDE SEQUENCE [LARGE SCALE GENOMIC DNA]</scope>
    <source>
        <strain evidence="2 3">SXYLt</strain>
    </source>
</reference>
<accession>A0A423XEB0</accession>
<feature type="region of interest" description="Disordered" evidence="1">
    <location>
        <begin position="1"/>
        <end position="73"/>
    </location>
</feature>
<proteinExistence type="predicted"/>
<dbReference type="EMBL" id="LKEB01000013">
    <property type="protein sequence ID" value="ROW14492.1"/>
    <property type="molecule type" value="Genomic_DNA"/>
</dbReference>
<evidence type="ECO:0000313" key="3">
    <source>
        <dbReference type="Proteomes" id="UP000285146"/>
    </source>
</evidence>
<dbReference type="InParanoid" id="A0A423XEB0"/>
<gene>
    <name evidence="2" type="ORF">VPNG_03295</name>
</gene>
<feature type="compositionally biased region" description="Low complexity" evidence="1">
    <location>
        <begin position="15"/>
        <end position="29"/>
    </location>
</feature>
<evidence type="ECO:0000256" key="1">
    <source>
        <dbReference type="SAM" id="MobiDB-lite"/>
    </source>
</evidence>
<feature type="region of interest" description="Disordered" evidence="1">
    <location>
        <begin position="87"/>
        <end position="125"/>
    </location>
</feature>
<feature type="compositionally biased region" description="Low complexity" evidence="1">
    <location>
        <begin position="47"/>
        <end position="73"/>
    </location>
</feature>
<keyword evidence="3" id="KW-1185">Reference proteome</keyword>
<name>A0A423XEB0_9PEZI</name>
<organism evidence="2 3">
    <name type="scientific">Cytospora leucostoma</name>
    <dbReference type="NCBI Taxonomy" id="1230097"/>
    <lineage>
        <taxon>Eukaryota</taxon>
        <taxon>Fungi</taxon>
        <taxon>Dikarya</taxon>
        <taxon>Ascomycota</taxon>
        <taxon>Pezizomycotina</taxon>
        <taxon>Sordariomycetes</taxon>
        <taxon>Sordariomycetidae</taxon>
        <taxon>Diaporthales</taxon>
        <taxon>Cytosporaceae</taxon>
        <taxon>Cytospora</taxon>
    </lineage>
</organism>
<evidence type="ECO:0000313" key="2">
    <source>
        <dbReference type="EMBL" id="ROW14492.1"/>
    </source>
</evidence>
<dbReference type="OrthoDB" id="5278911at2759"/>
<sequence length="499" mass="54082">MPKKRHQSRYSKPQSTAPASLAGSSSSAAGRNGNRDGDHDRSSVNQLLASLRRTRLSSDQQASASSAADIAAPSVPPQIRQILALPETPAPAPRPRARLHPRVDAQGRRLPAGPPPPRSWLSRPRDAPGLVDFSVSAAADYEGRQLPGLYRPEGRSLMGIVMRRMVLDWEFQRSYNLYYLYSLPDRVRMALISYLATFYEPGLSLSDLKILLLPHLPEDDGQDYGAEPTLSPSALNEGITHLDLSASVGRSIRLRELSSLLFPVQHDAASPEPLDSWDAAETSTTTTTTTIPRPLLPNLTHLSLAAAPATSPAASWRQLLALSRHLPTLTHLSLAYWPVPSLTPNATSANAKVVTAAQGGGRVVQYGGANPYSHSLDGDWSEAVLILRKLSQALYGLEHLDLTGCAAWARALTVSVGLDGGKRDMVDWVGDWGKVERLVLTTGWCAPRPHGEGEGAAARAERFRDILGTARGTERAIRARRAGRGRFITVETDRGLDEE</sequence>
<evidence type="ECO:0008006" key="4">
    <source>
        <dbReference type="Google" id="ProtNLM"/>
    </source>
</evidence>
<comment type="caution">
    <text evidence="2">The sequence shown here is derived from an EMBL/GenBank/DDBJ whole genome shotgun (WGS) entry which is preliminary data.</text>
</comment>
<protein>
    <recommendedName>
        <fullName evidence="4">Tafazzin</fullName>
    </recommendedName>
</protein>
<feature type="compositionally biased region" description="Basic and acidic residues" evidence="1">
    <location>
        <begin position="33"/>
        <end position="42"/>
    </location>
</feature>
<dbReference type="STRING" id="1230097.A0A423XEB0"/>